<dbReference type="Gene3D" id="2.60.120.10">
    <property type="entry name" value="Jelly Rolls"/>
    <property type="match status" value="1"/>
</dbReference>
<dbReference type="NCBIfam" id="TIGR04366">
    <property type="entry name" value="cupin_WbuC"/>
    <property type="match status" value="1"/>
</dbReference>
<evidence type="ECO:0000259" key="1">
    <source>
        <dbReference type="Pfam" id="PF19480"/>
    </source>
</evidence>
<dbReference type="AlphaFoldDB" id="A0A015XIK6"/>
<dbReference type="Pfam" id="PF19480">
    <property type="entry name" value="DUF6016"/>
    <property type="match status" value="1"/>
</dbReference>
<reference evidence="2 3" key="1">
    <citation type="submission" date="2014-02" db="EMBL/GenBank/DDBJ databases">
        <authorList>
            <person name="Sears C."/>
            <person name="Carroll K."/>
            <person name="Sack B.R."/>
            <person name="Qadri F."/>
            <person name="Myers L.L."/>
            <person name="Chung G.-T."/>
            <person name="Escheverria P."/>
            <person name="Fraser C.M."/>
            <person name="Sadzewicz L."/>
            <person name="Shefchek K.A."/>
            <person name="Tallon L."/>
            <person name="Das S.P."/>
            <person name="Daugherty S."/>
            <person name="Mongodin E.F."/>
        </authorList>
    </citation>
    <scope>NUCLEOTIDE SEQUENCE [LARGE SCALE GENOMIC DNA]</scope>
    <source>
        <strain evidence="2 3">S36L11</strain>
    </source>
</reference>
<sequence length="132" mass="14922">MLVIDKELLDGVTAQAKASPRLRMNYNLHDSLEAKAQRLMNAMEPGTDLPIHRHTHTAETYFVLRGRINVLFYGEDGQLEESRELDPLKGCYGVQIPIGQWHTIEVLESGTVIFEVKDGPYTPLTPKNTMTK</sequence>
<dbReference type="InterPro" id="IPR046058">
    <property type="entry name" value="WbuC_cupin"/>
</dbReference>
<dbReference type="EMBL" id="JGDJ01000006">
    <property type="protein sequence ID" value="EXZ31493.1"/>
    <property type="molecule type" value="Genomic_DNA"/>
</dbReference>
<name>A0A015XIK6_BACFG</name>
<dbReference type="InterPro" id="IPR014710">
    <property type="entry name" value="RmlC-like_jellyroll"/>
</dbReference>
<accession>A0A015XIK6</accession>
<evidence type="ECO:0000313" key="2">
    <source>
        <dbReference type="EMBL" id="EXZ31493.1"/>
    </source>
</evidence>
<organism evidence="2 3">
    <name type="scientific">Bacteroides fragilis str. S36L11</name>
    <dbReference type="NCBI Taxonomy" id="1339327"/>
    <lineage>
        <taxon>Bacteria</taxon>
        <taxon>Pseudomonadati</taxon>
        <taxon>Bacteroidota</taxon>
        <taxon>Bacteroidia</taxon>
        <taxon>Bacteroidales</taxon>
        <taxon>Bacteroidaceae</taxon>
        <taxon>Bacteroides</taxon>
    </lineage>
</organism>
<dbReference type="Proteomes" id="UP000022082">
    <property type="component" value="Unassembled WGS sequence"/>
</dbReference>
<gene>
    <name evidence="2" type="ORF">M136_4743</name>
</gene>
<dbReference type="InterPro" id="IPR027565">
    <property type="entry name" value="Cupin_WbuC"/>
</dbReference>
<evidence type="ECO:0000313" key="3">
    <source>
        <dbReference type="Proteomes" id="UP000022082"/>
    </source>
</evidence>
<dbReference type="PATRIC" id="fig|1339327.3.peg.48"/>
<feature type="domain" description="Cupin fold metalloprotein WbuC cupin" evidence="1">
    <location>
        <begin position="4"/>
        <end position="85"/>
    </location>
</feature>
<dbReference type="CDD" id="cd07005">
    <property type="entry name" value="cupin_WbuC-like"/>
    <property type="match status" value="1"/>
</dbReference>
<dbReference type="RefSeq" id="WP_005636866.1">
    <property type="nucleotide sequence ID" value="NZ_JGDJ01000006.1"/>
</dbReference>
<dbReference type="InterPro" id="IPR011051">
    <property type="entry name" value="RmlC_Cupin_sf"/>
</dbReference>
<comment type="caution">
    <text evidence="2">The sequence shown here is derived from an EMBL/GenBank/DDBJ whole genome shotgun (WGS) entry which is preliminary data.</text>
</comment>
<proteinExistence type="predicted"/>
<protein>
    <submittedName>
        <fullName evidence="2">Cupin fold metallo, WbuC family protein</fullName>
    </submittedName>
</protein>
<dbReference type="GeneID" id="31798203"/>
<dbReference type="SUPFAM" id="SSF51182">
    <property type="entry name" value="RmlC-like cupins"/>
    <property type="match status" value="1"/>
</dbReference>